<evidence type="ECO:0000256" key="3">
    <source>
        <dbReference type="ARBA" id="ARBA00022578"/>
    </source>
</evidence>
<keyword evidence="4 6" id="KW-0238">DNA-binding</keyword>
<evidence type="ECO:0000256" key="5">
    <source>
        <dbReference type="ARBA" id="ARBA00023172"/>
    </source>
</evidence>
<dbReference type="NCBIfam" id="NF033543">
    <property type="entry name" value="transpos_IS256"/>
    <property type="match status" value="1"/>
</dbReference>
<comment type="caution">
    <text evidence="7">The sequence shown here is derived from an EMBL/GenBank/DDBJ whole genome shotgun (WGS) entry which is preliminary data.</text>
</comment>
<sequence length="346" mass="38347">MTAPRVNDKRVDCETGERKRFASAILPAWARKTPKITEVLPLLYLHGLSSGDFVPALGEFLGSTAGLSAPVITRLTEQWKAEQRAFAERDLSGVDYVYLWADGIHVNIRLEEHTLCLLVMIGVRADGRKELVALADGYRESTESWADLLRDCRRRGMRAPVLAIGDGALGFWGALREVFPETREQRCWFHKIANVLAALPKSAHPGAKKALAEIWNAEDRRHALDAVKAFDAAYGAKFPKAVAKITDDVDELLAFYDYPAEHWIHLRTTNPIESTFATVRHRTKVTKGPGSRAAGLAMAFKLIQSAQDRWRAVNAPHLVALVRSGAVFVNGKLVERPDEHPTPTAA</sequence>
<dbReference type="PANTHER" id="PTHR33217">
    <property type="entry name" value="TRANSPOSASE FOR INSERTION SEQUENCE ELEMENT IS1081"/>
    <property type="match status" value="1"/>
</dbReference>
<dbReference type="GO" id="GO:0004803">
    <property type="term" value="F:transposase activity"/>
    <property type="evidence" value="ECO:0007669"/>
    <property type="project" value="UniProtKB-UniRule"/>
</dbReference>
<keyword evidence="3 6" id="KW-0815">Transposition</keyword>
<reference evidence="8" key="1">
    <citation type="submission" date="2019-04" db="EMBL/GenBank/DDBJ databases">
        <title>Draft genome sequence of Pseudonocardiaceae bacterium SL3-2-4.</title>
        <authorList>
            <person name="Ningsih F."/>
            <person name="Yokota A."/>
            <person name="Sakai Y."/>
            <person name="Nanatani K."/>
            <person name="Yabe S."/>
            <person name="Oetari A."/>
            <person name="Sjamsuridzal W."/>
        </authorList>
    </citation>
    <scope>NUCLEOTIDE SEQUENCE [LARGE SCALE GENOMIC DNA]</scope>
    <source>
        <strain evidence="8">SL3-2-4</strain>
    </source>
</reference>
<proteinExistence type="inferred from homology"/>
<dbReference type="GO" id="GO:0003677">
    <property type="term" value="F:DNA binding"/>
    <property type="evidence" value="ECO:0007669"/>
    <property type="project" value="UniProtKB-UniRule"/>
</dbReference>
<dbReference type="Pfam" id="PF00872">
    <property type="entry name" value="Transposase_mut"/>
    <property type="match status" value="1"/>
</dbReference>
<comment type="similarity">
    <text evidence="2 6">Belongs to the transposase mutator family.</text>
</comment>
<evidence type="ECO:0000313" key="8">
    <source>
        <dbReference type="Proteomes" id="UP000298860"/>
    </source>
</evidence>
<dbReference type="PANTHER" id="PTHR33217:SF9">
    <property type="entry name" value="MUTATOR FAMILY TRANSPOSASE"/>
    <property type="match status" value="1"/>
</dbReference>
<protein>
    <recommendedName>
        <fullName evidence="6">Mutator family transposase</fullName>
    </recommendedName>
</protein>
<organism evidence="7 8">
    <name type="scientific">Gandjariella thermophila</name>
    <dbReference type="NCBI Taxonomy" id="1931992"/>
    <lineage>
        <taxon>Bacteria</taxon>
        <taxon>Bacillati</taxon>
        <taxon>Actinomycetota</taxon>
        <taxon>Actinomycetes</taxon>
        <taxon>Pseudonocardiales</taxon>
        <taxon>Pseudonocardiaceae</taxon>
        <taxon>Gandjariella</taxon>
    </lineage>
</organism>
<evidence type="ECO:0000256" key="6">
    <source>
        <dbReference type="RuleBase" id="RU365089"/>
    </source>
</evidence>
<name>A0A4D4JCV5_9PSEU</name>
<dbReference type="EMBL" id="BJFL01000043">
    <property type="protein sequence ID" value="GDY33464.1"/>
    <property type="molecule type" value="Genomic_DNA"/>
</dbReference>
<keyword evidence="6" id="KW-0814">Transposable element</keyword>
<evidence type="ECO:0000256" key="4">
    <source>
        <dbReference type="ARBA" id="ARBA00023125"/>
    </source>
</evidence>
<dbReference type="PROSITE" id="PS01007">
    <property type="entry name" value="TRANSPOSASE_MUTATOR"/>
    <property type="match status" value="1"/>
</dbReference>
<accession>A0A4D4JCV5</accession>
<comment type="function">
    <text evidence="1 6">Required for the transposition of the insertion element.</text>
</comment>
<dbReference type="AlphaFoldDB" id="A0A4D4JCV5"/>
<gene>
    <name evidence="7" type="ORF">GTS_50970</name>
</gene>
<evidence type="ECO:0000256" key="1">
    <source>
        <dbReference type="ARBA" id="ARBA00002190"/>
    </source>
</evidence>
<dbReference type="InterPro" id="IPR001207">
    <property type="entry name" value="Transposase_mutator"/>
</dbReference>
<keyword evidence="5 6" id="KW-0233">DNA recombination</keyword>
<evidence type="ECO:0000313" key="7">
    <source>
        <dbReference type="EMBL" id="GDY33464.1"/>
    </source>
</evidence>
<dbReference type="Proteomes" id="UP000298860">
    <property type="component" value="Unassembled WGS sequence"/>
</dbReference>
<evidence type="ECO:0000256" key="2">
    <source>
        <dbReference type="ARBA" id="ARBA00010961"/>
    </source>
</evidence>
<dbReference type="GO" id="GO:0006313">
    <property type="term" value="P:DNA transposition"/>
    <property type="evidence" value="ECO:0007669"/>
    <property type="project" value="UniProtKB-UniRule"/>
</dbReference>
<keyword evidence="8" id="KW-1185">Reference proteome</keyword>